<feature type="region of interest" description="Disordered" evidence="1">
    <location>
        <begin position="1"/>
        <end position="40"/>
    </location>
</feature>
<gene>
    <name evidence="2" type="ORF">PG991_009050</name>
</gene>
<accession>A0ABR1RJL5</accession>
<evidence type="ECO:0000256" key="1">
    <source>
        <dbReference type="SAM" id="MobiDB-lite"/>
    </source>
</evidence>
<feature type="compositionally biased region" description="Polar residues" evidence="1">
    <location>
        <begin position="1"/>
        <end position="11"/>
    </location>
</feature>
<dbReference type="EMBL" id="JAQQWI010000013">
    <property type="protein sequence ID" value="KAK8013457.1"/>
    <property type="molecule type" value="Genomic_DNA"/>
</dbReference>
<protein>
    <submittedName>
        <fullName evidence="2">Uncharacterized protein</fullName>
    </submittedName>
</protein>
<sequence length="66" mass="7417">MDNQSRKSQAPQHMGHLESGRFEEEEGTSPTADIWHRKTSRGPAGTISCYDLLRDEMLITAAMARL</sequence>
<comment type="caution">
    <text evidence="2">The sequence shown here is derived from an EMBL/GenBank/DDBJ whole genome shotgun (WGS) entry which is preliminary data.</text>
</comment>
<dbReference type="Proteomes" id="UP001396898">
    <property type="component" value="Unassembled WGS sequence"/>
</dbReference>
<proteinExistence type="predicted"/>
<name>A0ABR1RJL5_9PEZI</name>
<reference evidence="2 3" key="1">
    <citation type="submission" date="2023-01" db="EMBL/GenBank/DDBJ databases">
        <title>Analysis of 21 Apiospora genomes using comparative genomics revels a genus with tremendous synthesis potential of carbohydrate active enzymes and secondary metabolites.</title>
        <authorList>
            <person name="Sorensen T."/>
        </authorList>
    </citation>
    <scope>NUCLEOTIDE SEQUENCE [LARGE SCALE GENOMIC DNA]</scope>
    <source>
        <strain evidence="2 3">CBS 20057</strain>
    </source>
</reference>
<organism evidence="2 3">
    <name type="scientific">Apiospora marii</name>
    <dbReference type="NCBI Taxonomy" id="335849"/>
    <lineage>
        <taxon>Eukaryota</taxon>
        <taxon>Fungi</taxon>
        <taxon>Dikarya</taxon>
        <taxon>Ascomycota</taxon>
        <taxon>Pezizomycotina</taxon>
        <taxon>Sordariomycetes</taxon>
        <taxon>Xylariomycetidae</taxon>
        <taxon>Amphisphaeriales</taxon>
        <taxon>Apiosporaceae</taxon>
        <taxon>Apiospora</taxon>
    </lineage>
</organism>
<evidence type="ECO:0000313" key="2">
    <source>
        <dbReference type="EMBL" id="KAK8013457.1"/>
    </source>
</evidence>
<keyword evidence="3" id="KW-1185">Reference proteome</keyword>
<evidence type="ECO:0000313" key="3">
    <source>
        <dbReference type="Proteomes" id="UP001396898"/>
    </source>
</evidence>